<dbReference type="Proteomes" id="UP001159363">
    <property type="component" value="Chromosome 3"/>
</dbReference>
<name>A0ABQ9HY48_9NEOP</name>
<keyword evidence="1" id="KW-0732">Signal</keyword>
<proteinExistence type="predicted"/>
<evidence type="ECO:0000256" key="1">
    <source>
        <dbReference type="SAM" id="SignalP"/>
    </source>
</evidence>
<reference evidence="2 3" key="1">
    <citation type="submission" date="2023-02" db="EMBL/GenBank/DDBJ databases">
        <title>LHISI_Scaffold_Assembly.</title>
        <authorList>
            <person name="Stuart O.P."/>
            <person name="Cleave R."/>
            <person name="Magrath M.J.L."/>
            <person name="Mikheyev A.S."/>
        </authorList>
    </citation>
    <scope>NUCLEOTIDE SEQUENCE [LARGE SCALE GENOMIC DNA]</scope>
    <source>
        <strain evidence="2">Daus_M_001</strain>
        <tissue evidence="2">Leg muscle</tissue>
    </source>
</reference>
<comment type="caution">
    <text evidence="2">The sequence shown here is derived from an EMBL/GenBank/DDBJ whole genome shotgun (WGS) entry which is preliminary data.</text>
</comment>
<protein>
    <submittedName>
        <fullName evidence="2">Uncharacterized protein</fullName>
    </submittedName>
</protein>
<gene>
    <name evidence="2" type="ORF">PR048_008799</name>
</gene>
<evidence type="ECO:0000313" key="2">
    <source>
        <dbReference type="EMBL" id="KAJ8889301.1"/>
    </source>
</evidence>
<accession>A0ABQ9HY48</accession>
<feature type="signal peptide" evidence="1">
    <location>
        <begin position="1"/>
        <end position="25"/>
    </location>
</feature>
<feature type="chain" id="PRO_5045552705" evidence="1">
    <location>
        <begin position="26"/>
        <end position="652"/>
    </location>
</feature>
<evidence type="ECO:0000313" key="3">
    <source>
        <dbReference type="Proteomes" id="UP001159363"/>
    </source>
</evidence>
<keyword evidence="3" id="KW-1185">Reference proteome</keyword>
<sequence length="652" mass="70958">MTWWRKDLPLGLLLTLPRICPIVEGIMHYLSGSSGRFLPCKNLKDPCTMENLYAANDSTVQMADFWDAPECQRGVPGESFADRGAARGMLRYADVTVASPLVGERTNGTCVAGWSSQQRPRQSAQHLRTCAAPLASLVATLTWPRITLLAAGSLAVTLNFKTSRATLLHGRVRAGDTFRARRNVRQDLEVNFCHSMLTTIRRSGSKFIFIMAGLISARALASTKEKQVLFPAESLSDFRMWKLCLTMPLASGFSQGSLVPSAFAFRRCSIAISFHTHRLSKTSLLTATQTSAIHSTEPIRMATSSPKKAEVGADNETPTVEDVLGCDAAGVEPPSANFLTAEVHHSSTVSLLILQGTTVSKRIAYSPPTKAIRVQSPAEQLRVFARGNRAGRYRWSASFLGDLPFPPPFHSGDAPYSSQAPSSALKTLMLGDVQISSLSLLLLLEAGKINAKCLAKRTFSPLAMCCTTVRQSAVVTYSSGGNSANREPLTACSSHSGALEVHEAETPPAGQYTRLKYEPGATVAERLACSHPTPDFRMWESCTLRNYSGNLPVYTLSEKAGICAGQCRWSADFLGDLPFPLDSGAAPYSPHFTLIGSQDVNVKSPQPQISSLTSQSISSWTDRCPECLQPRATTTFSKFVDWRLDCRNLRTY</sequence>
<organism evidence="2 3">
    <name type="scientific">Dryococelus australis</name>
    <dbReference type="NCBI Taxonomy" id="614101"/>
    <lineage>
        <taxon>Eukaryota</taxon>
        <taxon>Metazoa</taxon>
        <taxon>Ecdysozoa</taxon>
        <taxon>Arthropoda</taxon>
        <taxon>Hexapoda</taxon>
        <taxon>Insecta</taxon>
        <taxon>Pterygota</taxon>
        <taxon>Neoptera</taxon>
        <taxon>Polyneoptera</taxon>
        <taxon>Phasmatodea</taxon>
        <taxon>Verophasmatodea</taxon>
        <taxon>Anareolatae</taxon>
        <taxon>Phasmatidae</taxon>
        <taxon>Eurycanthinae</taxon>
        <taxon>Dryococelus</taxon>
    </lineage>
</organism>
<dbReference type="EMBL" id="JARBHB010000003">
    <property type="protein sequence ID" value="KAJ8889301.1"/>
    <property type="molecule type" value="Genomic_DNA"/>
</dbReference>